<feature type="transmembrane region" description="Helical" evidence="7">
    <location>
        <begin position="201"/>
        <end position="223"/>
    </location>
</feature>
<feature type="transmembrane region" description="Helical" evidence="7">
    <location>
        <begin position="243"/>
        <end position="266"/>
    </location>
</feature>
<dbReference type="InterPro" id="IPR020846">
    <property type="entry name" value="MFS_dom"/>
</dbReference>
<feature type="transmembrane region" description="Helical" evidence="7">
    <location>
        <begin position="139"/>
        <end position="160"/>
    </location>
</feature>
<dbReference type="CDD" id="cd17328">
    <property type="entry name" value="MFS_spinster_like"/>
    <property type="match status" value="1"/>
</dbReference>
<dbReference type="GO" id="GO:0022857">
    <property type="term" value="F:transmembrane transporter activity"/>
    <property type="evidence" value="ECO:0007669"/>
    <property type="project" value="InterPro"/>
</dbReference>
<reference evidence="9" key="1">
    <citation type="submission" date="2021-04" db="EMBL/GenBank/DDBJ databases">
        <authorList>
            <person name="Chebbi M.A.C M."/>
        </authorList>
    </citation>
    <scope>NUCLEOTIDE SEQUENCE</scope>
</reference>
<dbReference type="AlphaFoldDB" id="A0A8J2MFR3"/>
<keyword evidence="2" id="KW-0813">Transport</keyword>
<evidence type="ECO:0000256" key="1">
    <source>
        <dbReference type="ARBA" id="ARBA00004141"/>
    </source>
</evidence>
<dbReference type="Pfam" id="PF07690">
    <property type="entry name" value="MFS_1"/>
    <property type="match status" value="1"/>
</dbReference>
<comment type="caution">
    <text evidence="9">The sequence shown here is derived from an EMBL/GenBank/DDBJ whole genome shotgun (WGS) entry which is preliminary data.</text>
</comment>
<feature type="domain" description="Major facilitator superfamily (MFS) profile" evidence="8">
    <location>
        <begin position="48"/>
        <end position="443"/>
    </location>
</feature>
<evidence type="ECO:0000256" key="7">
    <source>
        <dbReference type="SAM" id="Phobius"/>
    </source>
</evidence>
<dbReference type="PANTHER" id="PTHR23505:SF79">
    <property type="entry name" value="PROTEIN SPINSTER"/>
    <property type="match status" value="1"/>
</dbReference>
<evidence type="ECO:0000313" key="9">
    <source>
        <dbReference type="EMBL" id="CAG5089379.1"/>
    </source>
</evidence>
<feature type="transmembrane region" description="Helical" evidence="7">
    <location>
        <begin position="172"/>
        <end position="189"/>
    </location>
</feature>
<proteinExistence type="inferred from homology"/>
<evidence type="ECO:0000256" key="6">
    <source>
        <dbReference type="ARBA" id="ARBA00024338"/>
    </source>
</evidence>
<evidence type="ECO:0000256" key="2">
    <source>
        <dbReference type="ARBA" id="ARBA00022448"/>
    </source>
</evidence>
<dbReference type="GO" id="GO:0016020">
    <property type="term" value="C:membrane"/>
    <property type="evidence" value="ECO:0007669"/>
    <property type="project" value="UniProtKB-SubCell"/>
</dbReference>
<evidence type="ECO:0000256" key="5">
    <source>
        <dbReference type="ARBA" id="ARBA00023136"/>
    </source>
</evidence>
<keyword evidence="4 7" id="KW-1133">Transmembrane helix</keyword>
<dbReference type="InterPro" id="IPR044770">
    <property type="entry name" value="MFS_spinster-like"/>
</dbReference>
<feature type="transmembrane region" description="Helical" evidence="7">
    <location>
        <begin position="278"/>
        <end position="301"/>
    </location>
</feature>
<accession>A0A8J2MFR3</accession>
<comment type="similarity">
    <text evidence="6">Belongs to the major facilitator superfamily. Spinster (TC 2.A.1.49) family.</text>
</comment>
<evidence type="ECO:0000256" key="4">
    <source>
        <dbReference type="ARBA" id="ARBA00022989"/>
    </source>
</evidence>
<keyword evidence="10" id="KW-1185">Reference proteome</keyword>
<organism evidence="9 10">
    <name type="scientific">Cotesia congregata</name>
    <name type="common">Parasitoid wasp</name>
    <name type="synonym">Apanteles congregatus</name>
    <dbReference type="NCBI Taxonomy" id="51543"/>
    <lineage>
        <taxon>Eukaryota</taxon>
        <taxon>Metazoa</taxon>
        <taxon>Ecdysozoa</taxon>
        <taxon>Arthropoda</taxon>
        <taxon>Hexapoda</taxon>
        <taxon>Insecta</taxon>
        <taxon>Pterygota</taxon>
        <taxon>Neoptera</taxon>
        <taxon>Endopterygota</taxon>
        <taxon>Hymenoptera</taxon>
        <taxon>Apocrita</taxon>
        <taxon>Ichneumonoidea</taxon>
        <taxon>Braconidae</taxon>
        <taxon>Microgastrinae</taxon>
        <taxon>Cotesia</taxon>
    </lineage>
</organism>
<dbReference type="InterPro" id="IPR036259">
    <property type="entry name" value="MFS_trans_sf"/>
</dbReference>
<dbReference type="PROSITE" id="PS50850">
    <property type="entry name" value="MFS"/>
    <property type="match status" value="1"/>
</dbReference>
<feature type="transmembrane region" description="Helical" evidence="7">
    <location>
        <begin position="86"/>
        <end position="106"/>
    </location>
</feature>
<name>A0A8J2MFR3_COTCN</name>
<evidence type="ECO:0000259" key="8">
    <source>
        <dbReference type="PROSITE" id="PS50850"/>
    </source>
</evidence>
<feature type="transmembrane region" description="Helical" evidence="7">
    <location>
        <begin position="112"/>
        <end position="132"/>
    </location>
</feature>
<comment type="subcellular location">
    <subcellularLocation>
        <location evidence="1">Membrane</location>
        <topology evidence="1">Multi-pass membrane protein</topology>
    </subcellularLocation>
</comment>
<evidence type="ECO:0000313" key="10">
    <source>
        <dbReference type="Proteomes" id="UP000786811"/>
    </source>
</evidence>
<keyword evidence="3 7" id="KW-0812">Transmembrane</keyword>
<dbReference type="SUPFAM" id="SSF103473">
    <property type="entry name" value="MFS general substrate transporter"/>
    <property type="match status" value="1"/>
</dbReference>
<sequence>MEETTPPHVSRQYLVVNEENSGSSNSVAKKSQTDKQENKSVSMSEWVTVWILCFVNLINYMDRTTIAGVLPEIQEQFKIKNGSSGLLQTAFIVSYMIFAPLFGYLGDRYNRKIIMSIGVFIWCLTTLLGSYMKTFETFILFRMCVGIGEASYSTIAPTIISDLFVKDTRSKMLALFYFAIPVGSGLGYITSGKIAQATGKWYWGLRITPGLGILAILLILLFVRDPARGEKEGGSHISSTSCVSFIFGVIAMLAGLLGVPLGSVLAQKLRVRYHQADPLICAVGLLISVPLIFFAVITANTNATLCYILIFFGQLALNLTWSIVADILLYVVIPTRRSTAEAFQILVAHALGDAGSPYIIGLMSEGLKPALTPLGPFDDFAVLTEFRCLQYSLFVTIFLEVIGGFFFLLTALFIEKDKAVVDLTMADKNEAESMLVDNEDNER</sequence>
<keyword evidence="5 7" id="KW-0472">Membrane</keyword>
<dbReference type="EMBL" id="CAJNRD030001119">
    <property type="protein sequence ID" value="CAG5089379.1"/>
    <property type="molecule type" value="Genomic_DNA"/>
</dbReference>
<dbReference type="Proteomes" id="UP000786811">
    <property type="component" value="Unassembled WGS sequence"/>
</dbReference>
<dbReference type="InterPro" id="IPR011701">
    <property type="entry name" value="MFS"/>
</dbReference>
<gene>
    <name evidence="9" type="ORF">HICCMSTLAB_LOCUS5214</name>
</gene>
<protein>
    <submittedName>
        <fullName evidence="9">Similar to spin: Protein spinster (Drosophila melanogaster)</fullName>
    </submittedName>
</protein>
<feature type="transmembrane region" description="Helical" evidence="7">
    <location>
        <begin position="391"/>
        <end position="414"/>
    </location>
</feature>
<dbReference type="OrthoDB" id="6770063at2759"/>
<dbReference type="PANTHER" id="PTHR23505">
    <property type="entry name" value="SPINSTER"/>
    <property type="match status" value="1"/>
</dbReference>
<evidence type="ECO:0000256" key="3">
    <source>
        <dbReference type="ARBA" id="ARBA00022692"/>
    </source>
</evidence>
<feature type="transmembrane region" description="Helical" evidence="7">
    <location>
        <begin position="307"/>
        <end position="333"/>
    </location>
</feature>
<dbReference type="Gene3D" id="1.20.1250.20">
    <property type="entry name" value="MFS general substrate transporter like domains"/>
    <property type="match status" value="1"/>
</dbReference>